<reference evidence="1 2" key="1">
    <citation type="submission" date="2017-10" db="EMBL/GenBank/DDBJ databases">
        <title>Coral associated bacteria.</title>
        <authorList>
            <person name="Wang X."/>
        </authorList>
    </citation>
    <scope>NUCLEOTIDE SEQUENCE [LARGE SCALE GENOMIC DNA]</scope>
    <source>
        <strain evidence="1 2">SCSIO 43005</strain>
    </source>
</reference>
<dbReference type="AlphaFoldDB" id="A0A857GLA7"/>
<sequence length="77" mass="8804">MLEIEQSYEDGMLLAKIIFGQRPEQVSVTVELPNDIDSREELRRLAIDKAKEKFKAILEGNVLPFDSELKAIWAEKG</sequence>
<name>A0A857GLA7_9GAMM</name>
<dbReference type="EMBL" id="CP024621">
    <property type="protein sequence ID" value="QHD50063.1"/>
    <property type="molecule type" value="Genomic_DNA"/>
</dbReference>
<dbReference type="Proteomes" id="UP000463949">
    <property type="component" value="Chromosome"/>
</dbReference>
<accession>A0A857GLA7</accession>
<protein>
    <submittedName>
        <fullName evidence="1">Uncharacterized protein</fullName>
    </submittedName>
</protein>
<dbReference type="KEGG" id="hmd:CTT34_10360"/>
<proteinExistence type="predicted"/>
<evidence type="ECO:0000313" key="2">
    <source>
        <dbReference type="Proteomes" id="UP000463949"/>
    </source>
</evidence>
<dbReference type="RefSeq" id="WP_159342372.1">
    <property type="nucleotide sequence ID" value="NZ_CP024621.1"/>
</dbReference>
<gene>
    <name evidence="1" type="ORF">CTT34_10360</name>
</gene>
<organism evidence="1 2">
    <name type="scientific">Vreelandella aquamarina</name>
    <dbReference type="NCBI Taxonomy" id="77097"/>
    <lineage>
        <taxon>Bacteria</taxon>
        <taxon>Pseudomonadati</taxon>
        <taxon>Pseudomonadota</taxon>
        <taxon>Gammaproteobacteria</taxon>
        <taxon>Oceanospirillales</taxon>
        <taxon>Halomonadaceae</taxon>
        <taxon>Vreelandella</taxon>
    </lineage>
</organism>
<evidence type="ECO:0000313" key="1">
    <source>
        <dbReference type="EMBL" id="QHD50063.1"/>
    </source>
</evidence>